<evidence type="ECO:0000313" key="1">
    <source>
        <dbReference type="EMBL" id="KAF2602034.1"/>
    </source>
</evidence>
<organism evidence="1">
    <name type="scientific">Brassica cretica</name>
    <name type="common">Mustard</name>
    <dbReference type="NCBI Taxonomy" id="69181"/>
    <lineage>
        <taxon>Eukaryota</taxon>
        <taxon>Viridiplantae</taxon>
        <taxon>Streptophyta</taxon>
        <taxon>Embryophyta</taxon>
        <taxon>Tracheophyta</taxon>
        <taxon>Spermatophyta</taxon>
        <taxon>Magnoliopsida</taxon>
        <taxon>eudicotyledons</taxon>
        <taxon>Gunneridae</taxon>
        <taxon>Pentapetalae</taxon>
        <taxon>rosids</taxon>
        <taxon>malvids</taxon>
        <taxon>Brassicales</taxon>
        <taxon>Brassicaceae</taxon>
        <taxon>Brassiceae</taxon>
        <taxon>Brassica</taxon>
    </lineage>
</organism>
<name>A0A8S9L427_BRACR</name>
<sequence>MVSIDARSRTSIDIHQSISIDRTSRALIDDAYGVNRVLQCRKDSNSRGVRSKTPTSAQP</sequence>
<reference evidence="1" key="1">
    <citation type="submission" date="2019-12" db="EMBL/GenBank/DDBJ databases">
        <title>Genome sequencing and annotation of Brassica cretica.</title>
        <authorList>
            <person name="Studholme D.J."/>
            <person name="Sarris P.F."/>
        </authorList>
    </citation>
    <scope>NUCLEOTIDE SEQUENCE</scope>
    <source>
        <strain evidence="1">PFS-102/07</strain>
        <tissue evidence="1">Leaf</tissue>
    </source>
</reference>
<protein>
    <submittedName>
        <fullName evidence="1">Uncharacterized protein</fullName>
    </submittedName>
</protein>
<accession>A0A8S9L427</accession>
<proteinExistence type="predicted"/>
<comment type="caution">
    <text evidence="1">The sequence shown here is derived from an EMBL/GenBank/DDBJ whole genome shotgun (WGS) entry which is preliminary data.</text>
</comment>
<dbReference type="AlphaFoldDB" id="A0A8S9L427"/>
<dbReference type="EMBL" id="QGKY02000094">
    <property type="protein sequence ID" value="KAF2602034.1"/>
    <property type="molecule type" value="Genomic_DNA"/>
</dbReference>
<gene>
    <name evidence="1" type="ORF">F2Q70_00025874</name>
</gene>